<comment type="caution">
    <text evidence="4">The sequence shown here is derived from an EMBL/GenBank/DDBJ whole genome shotgun (WGS) entry which is preliminary data.</text>
</comment>
<evidence type="ECO:0000313" key="5">
    <source>
        <dbReference type="Proteomes" id="UP001596066"/>
    </source>
</evidence>
<feature type="domain" description="Chitin-binding type-3" evidence="3">
    <location>
        <begin position="50"/>
        <end position="95"/>
    </location>
</feature>
<organism evidence="4 5">
    <name type="scientific">Kitasatospora cinereorecta</name>
    <dbReference type="NCBI Taxonomy" id="285560"/>
    <lineage>
        <taxon>Bacteria</taxon>
        <taxon>Bacillati</taxon>
        <taxon>Actinomycetota</taxon>
        <taxon>Actinomycetes</taxon>
        <taxon>Kitasatosporales</taxon>
        <taxon>Streptomycetaceae</taxon>
        <taxon>Kitasatospora</taxon>
    </lineage>
</organism>
<dbReference type="Proteomes" id="UP001596066">
    <property type="component" value="Unassembled WGS sequence"/>
</dbReference>
<name>A0ABW0VP05_9ACTN</name>
<keyword evidence="5" id="KW-1185">Reference proteome</keyword>
<evidence type="ECO:0000256" key="1">
    <source>
        <dbReference type="ARBA" id="ARBA00022801"/>
    </source>
</evidence>
<dbReference type="SUPFAM" id="SSF51055">
    <property type="entry name" value="Carbohydrate binding domain"/>
    <property type="match status" value="1"/>
</dbReference>
<proteinExistence type="predicted"/>
<dbReference type="SMART" id="SM00495">
    <property type="entry name" value="ChtBD3"/>
    <property type="match status" value="1"/>
</dbReference>
<gene>
    <name evidence="4" type="ORF">ACFPZF_34535</name>
</gene>
<sequence length="98" mass="10436">DPGLSGSCSSVTQNDWDFTKYTVKFAGATPPTTPPTTQPPTSQPPGSCTDPAWSATTTYVAGNKVSYSGHKYHAKWWTLNENPASSGQWGPWADDGPC</sequence>
<evidence type="ECO:0000313" key="4">
    <source>
        <dbReference type="EMBL" id="MFC5646444.1"/>
    </source>
</evidence>
<keyword evidence="1" id="KW-0378">Hydrolase</keyword>
<accession>A0ABW0VP05</accession>
<dbReference type="InterPro" id="IPR036573">
    <property type="entry name" value="CBM_sf_5/12"/>
</dbReference>
<protein>
    <submittedName>
        <fullName evidence="4">Carbohydrate-binding protein</fullName>
    </submittedName>
</protein>
<dbReference type="RefSeq" id="WP_380232458.1">
    <property type="nucleotide sequence ID" value="NZ_JBHSOC010000101.1"/>
</dbReference>
<feature type="non-terminal residue" evidence="4">
    <location>
        <position position="1"/>
    </location>
</feature>
<dbReference type="EMBL" id="JBHSOC010000101">
    <property type="protein sequence ID" value="MFC5646444.1"/>
    <property type="molecule type" value="Genomic_DNA"/>
</dbReference>
<dbReference type="CDD" id="cd12215">
    <property type="entry name" value="ChiC_BD"/>
    <property type="match status" value="1"/>
</dbReference>
<dbReference type="Gene3D" id="2.10.10.20">
    <property type="entry name" value="Carbohydrate-binding module superfamily 5/12"/>
    <property type="match status" value="1"/>
</dbReference>
<dbReference type="Pfam" id="PF02839">
    <property type="entry name" value="CBM_5_12"/>
    <property type="match status" value="1"/>
</dbReference>
<feature type="region of interest" description="Disordered" evidence="2">
    <location>
        <begin position="27"/>
        <end position="50"/>
    </location>
</feature>
<evidence type="ECO:0000259" key="3">
    <source>
        <dbReference type="SMART" id="SM00495"/>
    </source>
</evidence>
<feature type="compositionally biased region" description="Pro residues" evidence="2">
    <location>
        <begin position="31"/>
        <end position="43"/>
    </location>
</feature>
<evidence type="ECO:0000256" key="2">
    <source>
        <dbReference type="SAM" id="MobiDB-lite"/>
    </source>
</evidence>
<dbReference type="InterPro" id="IPR003610">
    <property type="entry name" value="CBM5/12"/>
</dbReference>
<reference evidence="5" key="1">
    <citation type="journal article" date="2019" name="Int. J. Syst. Evol. Microbiol.">
        <title>The Global Catalogue of Microorganisms (GCM) 10K type strain sequencing project: providing services to taxonomists for standard genome sequencing and annotation.</title>
        <authorList>
            <consortium name="The Broad Institute Genomics Platform"/>
            <consortium name="The Broad Institute Genome Sequencing Center for Infectious Disease"/>
            <person name="Wu L."/>
            <person name="Ma J."/>
        </authorList>
    </citation>
    <scope>NUCLEOTIDE SEQUENCE [LARGE SCALE GENOMIC DNA]</scope>
    <source>
        <strain evidence="5">CGMCC 4.1622</strain>
    </source>
</reference>